<dbReference type="HOGENOM" id="CLU_2094754_0_0_6"/>
<name>A0A024ELZ6_9PSED</name>
<sequence length="116" mass="12667">MHGIQAQIEHGGNQEQLQPQWTLDRKESNRGRHRIAKPGQNFSGELNDRKVHQQVQQVGRGVLMSSSQALRKGWMRSKPAMSSSPAAATMGVVGQYGTPAYSAQIMKAAQQPNTSG</sequence>
<dbReference type="KEGG" id="pman:OU5_P0176"/>
<geneLocation type="plasmid" evidence="3"/>
<protein>
    <submittedName>
        <fullName evidence="2">Uncharacterized protein</fullName>
    </submittedName>
</protein>
<gene>
    <name evidence="2" type="ORF">OU5_P0176</name>
</gene>
<reference evidence="2 3" key="1">
    <citation type="journal article" date="2012" name="J. Bacteriol.">
        <title>Genome sequence of cold-adapted Pseudomonas mandelii strain JR-1.</title>
        <authorList>
            <person name="Jang S.H."/>
            <person name="Kim J."/>
            <person name="Kim J."/>
            <person name="Hong S."/>
            <person name="Lee C."/>
        </authorList>
    </citation>
    <scope>NUCLEOTIDE SEQUENCE [LARGE SCALE GENOMIC DNA]</scope>
    <source>
        <strain evidence="2 3">JR-1</strain>
        <plasmid evidence="3">Plasmid</plasmid>
    </source>
</reference>
<evidence type="ECO:0000313" key="3">
    <source>
        <dbReference type="Proteomes" id="UP000026913"/>
    </source>
</evidence>
<organism evidence="2 3">
    <name type="scientific">Pseudomonas mandelii JR-1</name>
    <dbReference type="NCBI Taxonomy" id="1147786"/>
    <lineage>
        <taxon>Bacteria</taxon>
        <taxon>Pseudomonadati</taxon>
        <taxon>Pseudomonadota</taxon>
        <taxon>Gammaproteobacteria</taxon>
        <taxon>Pseudomonadales</taxon>
        <taxon>Pseudomonadaceae</taxon>
        <taxon>Pseudomonas</taxon>
    </lineage>
</organism>
<dbReference type="AlphaFoldDB" id="A0A024ELZ6"/>
<accession>A0A024ELZ6</accession>
<keyword evidence="2" id="KW-0614">Plasmid</keyword>
<evidence type="ECO:0000256" key="1">
    <source>
        <dbReference type="SAM" id="MobiDB-lite"/>
    </source>
</evidence>
<dbReference type="Proteomes" id="UP000026913">
    <property type="component" value="Plasmid unnamed"/>
</dbReference>
<proteinExistence type="predicted"/>
<feature type="region of interest" description="Disordered" evidence="1">
    <location>
        <begin position="1"/>
        <end position="20"/>
    </location>
</feature>
<evidence type="ECO:0000313" key="2">
    <source>
        <dbReference type="EMBL" id="AHZ73428.1"/>
    </source>
</evidence>
<dbReference type="EMBL" id="CP005961">
    <property type="protein sequence ID" value="AHZ73428.1"/>
    <property type="molecule type" value="Genomic_DNA"/>
</dbReference>